<sequence length="154" mass="16341">MGRDAFADRDTIMGCLDEQEAIAARLAQCSFDALSPEELVEVLARREALAWQAPVIDHQILARLVAEGHGEVLAGCSLIKALSERLRISTKEARRRVDEAAELGPRTAITGEPLEPVLPALAAAQAAGQVGPEQVAIARKAMAKIPAGVTVADR</sequence>
<dbReference type="EMBL" id="RRZR01000094">
    <property type="protein sequence ID" value="RRR39757.1"/>
    <property type="molecule type" value="Genomic_DNA"/>
</dbReference>
<name>A0ACD2EH97_9MYCO</name>
<dbReference type="Proteomes" id="UP000268891">
    <property type="component" value="Unassembled WGS sequence"/>
</dbReference>
<accession>A0ACD2EH97</accession>
<gene>
    <name evidence="1" type="ORF">EHH44_21600</name>
</gene>
<comment type="caution">
    <text evidence="1">The sequence shown here is derived from an EMBL/GenBank/DDBJ whole genome shotgun (WGS) entry which is preliminary data.</text>
</comment>
<feature type="non-terminal residue" evidence="1">
    <location>
        <position position="154"/>
    </location>
</feature>
<keyword evidence="2" id="KW-1185">Reference proteome</keyword>
<evidence type="ECO:0000313" key="1">
    <source>
        <dbReference type="EMBL" id="RRR39757.1"/>
    </source>
</evidence>
<evidence type="ECO:0000313" key="2">
    <source>
        <dbReference type="Proteomes" id="UP000268891"/>
    </source>
</evidence>
<reference evidence="1" key="1">
    <citation type="submission" date="2018-11" db="EMBL/GenBank/DDBJ databases">
        <authorList>
            <person name="Sattar A."/>
            <person name="Zunita Z."/>
            <person name="Jalila A."/>
            <person name="Saleha A.A."/>
        </authorList>
    </citation>
    <scope>NUCLEOTIDE SEQUENCE</scope>
    <source>
        <strain evidence="1">F12-74</strain>
    </source>
</reference>
<protein>
    <submittedName>
        <fullName evidence="1">DUF222 domain-containing protein</fullName>
    </submittedName>
</protein>
<proteinExistence type="predicted"/>
<organism evidence="1 2">
    <name type="scientific">Mycolicibacter terrae</name>
    <dbReference type="NCBI Taxonomy" id="1788"/>
    <lineage>
        <taxon>Bacteria</taxon>
        <taxon>Bacillati</taxon>
        <taxon>Actinomycetota</taxon>
        <taxon>Actinomycetes</taxon>
        <taxon>Mycobacteriales</taxon>
        <taxon>Mycobacteriaceae</taxon>
        <taxon>Mycolicibacter</taxon>
    </lineage>
</organism>